<comment type="caution">
    <text evidence="1">The sequence shown here is derived from an EMBL/GenBank/DDBJ whole genome shotgun (WGS) entry which is preliminary data.</text>
</comment>
<dbReference type="RefSeq" id="XP_043009468.1">
    <property type="nucleotide sequence ID" value="XM_043154178.1"/>
</dbReference>
<organism evidence="1 2">
    <name type="scientific">Marasmius oreades</name>
    <name type="common">fairy-ring Marasmius</name>
    <dbReference type="NCBI Taxonomy" id="181124"/>
    <lineage>
        <taxon>Eukaryota</taxon>
        <taxon>Fungi</taxon>
        <taxon>Dikarya</taxon>
        <taxon>Basidiomycota</taxon>
        <taxon>Agaricomycotina</taxon>
        <taxon>Agaricomycetes</taxon>
        <taxon>Agaricomycetidae</taxon>
        <taxon>Agaricales</taxon>
        <taxon>Marasmiineae</taxon>
        <taxon>Marasmiaceae</taxon>
        <taxon>Marasmius</taxon>
    </lineage>
</organism>
<dbReference type="KEGG" id="more:E1B28_009297"/>
<dbReference type="EMBL" id="CM032185">
    <property type="protein sequence ID" value="KAG7092998.1"/>
    <property type="molecule type" value="Genomic_DNA"/>
</dbReference>
<dbReference type="AlphaFoldDB" id="A0A9P7S1T0"/>
<evidence type="ECO:0000313" key="2">
    <source>
        <dbReference type="Proteomes" id="UP001049176"/>
    </source>
</evidence>
<sequence>MGGPGHRFLGTTVICELKVIRDTYQRVSRIYAHCSRPRQPGPSSAILQPSDVGESPKNFAIALTLSLNHALNNSLQVFTAVLPSAALPDALCGLSQPPVRVVPVPSSKWYLQISKRRCYLQR</sequence>
<protein>
    <submittedName>
        <fullName evidence="1">Uncharacterized protein</fullName>
    </submittedName>
</protein>
<accession>A0A9P7S1T0</accession>
<dbReference type="GeneID" id="66078373"/>
<keyword evidence="2" id="KW-1185">Reference proteome</keyword>
<proteinExistence type="predicted"/>
<evidence type="ECO:0000313" key="1">
    <source>
        <dbReference type="EMBL" id="KAG7092998.1"/>
    </source>
</evidence>
<gene>
    <name evidence="1" type="ORF">E1B28_009297</name>
</gene>
<reference evidence="1" key="1">
    <citation type="journal article" date="2021" name="Genome Biol. Evol.">
        <title>The assembled and annotated genome of the fairy-ring fungus Marasmius oreades.</title>
        <authorList>
            <person name="Hiltunen M."/>
            <person name="Ament-Velasquez S.L."/>
            <person name="Johannesson H."/>
        </authorList>
    </citation>
    <scope>NUCLEOTIDE SEQUENCE</scope>
    <source>
        <strain evidence="1">03SP1</strain>
    </source>
</reference>
<dbReference type="Proteomes" id="UP001049176">
    <property type="component" value="Chromosome 5"/>
</dbReference>
<name>A0A9P7S1T0_9AGAR</name>